<dbReference type="AlphaFoldDB" id="A0A2N6N913"/>
<feature type="compositionally biased region" description="Basic and acidic residues" evidence="1">
    <location>
        <begin position="415"/>
        <end position="427"/>
    </location>
</feature>
<comment type="caution">
    <text evidence="2">The sequence shown here is derived from an EMBL/GenBank/DDBJ whole genome shotgun (WGS) entry which is preliminary data.</text>
</comment>
<dbReference type="Proteomes" id="UP000235728">
    <property type="component" value="Unassembled WGS sequence"/>
</dbReference>
<feature type="region of interest" description="Disordered" evidence="1">
    <location>
        <begin position="228"/>
        <end position="291"/>
    </location>
</feature>
<organism evidence="2 3">
    <name type="scientific">Beauveria bassiana</name>
    <name type="common">White muscardine disease fungus</name>
    <name type="synonym">Tritirachium shiotae</name>
    <dbReference type="NCBI Taxonomy" id="176275"/>
    <lineage>
        <taxon>Eukaryota</taxon>
        <taxon>Fungi</taxon>
        <taxon>Dikarya</taxon>
        <taxon>Ascomycota</taxon>
        <taxon>Pezizomycotina</taxon>
        <taxon>Sordariomycetes</taxon>
        <taxon>Hypocreomycetidae</taxon>
        <taxon>Hypocreales</taxon>
        <taxon>Cordycipitaceae</taxon>
        <taxon>Beauveria</taxon>
    </lineage>
</organism>
<feature type="region of interest" description="Disordered" evidence="1">
    <location>
        <begin position="41"/>
        <end position="81"/>
    </location>
</feature>
<name>A0A2N6N913_BEABA</name>
<gene>
    <name evidence="2" type="ORF">BM221_010246</name>
</gene>
<protein>
    <submittedName>
        <fullName evidence="2">Uncharacterized protein</fullName>
    </submittedName>
</protein>
<dbReference type="AntiFam" id="ANF00085">
    <property type="entry name" value="Shadow ORF (opposite pacL)"/>
</dbReference>
<feature type="compositionally biased region" description="Acidic residues" evidence="1">
    <location>
        <begin position="233"/>
        <end position="254"/>
    </location>
</feature>
<evidence type="ECO:0000313" key="2">
    <source>
        <dbReference type="EMBL" id="PMB63775.1"/>
    </source>
</evidence>
<accession>A0A2N6N913</accession>
<feature type="region of interest" description="Disordered" evidence="1">
    <location>
        <begin position="399"/>
        <end position="441"/>
    </location>
</feature>
<sequence length="595" mass="63596">MAREAELGLDSFNRIRIALAGKDASVARNRCRRQAIVASDHEEARAGPAAFPDGIGSLRPGRVNDAEDTNHGEAAHGTGGNLVAESVGVDGVDGSDILFAENNDALGVSRQPVLVLFEGNLGSGVEGENGVGLARPVRGAGGEKHVRGTLDKDTVLLGFFFIGVGVHPKSLDGGQTLGQDMDSLHATGNHHERQSNTNGHTLGNKGDDTAHDVVEHSNDIHVCRVVASKPADPSEEDEKGQDDGEADNNADEAPDFSLDKSRTLFGRSSRFGNAAHDGARPSEDDDTDAATVDHQRTHKGNISALEKGLVRHVDGALNLVRLTCQHGAIEPNVARVAQDAQVSRDLVSNREVHNVAGDEVRRRYLDCFSVAHHQGLGRQEVGDGLHGALRRPVLECGEARLESDDNDDEDGEGQVDGRRRVAERLPADEEDDDADPEHRAEAAKHVSEHLFPVIRLWLGQRVAAVALLPVRYHAVRQAISARNVELLRNQIRRELMILEVGKVVLVGLFFLEAQRRRFDVGRRLLRVDGARLGHVDGQRTIFNLYAGIRGGWQVGTGNAGAAAQGASAATGARARGFVAAAGLGPTASKTGMSNK</sequence>
<reference evidence="2 3" key="1">
    <citation type="journal article" date="2016" name="Appl. Microbiol. Biotechnol.">
        <title>Characterization of T-DNA insertion mutants with decreased virulence in the entomopathogenic fungus Beauveria bassiana JEF-007.</title>
        <authorList>
            <person name="Kim S."/>
            <person name="Lee S.J."/>
            <person name="Nai Y.S."/>
            <person name="Yu J.S."/>
            <person name="Lee M.R."/>
            <person name="Yang Y.T."/>
            <person name="Kim J.S."/>
        </authorList>
    </citation>
    <scope>NUCLEOTIDE SEQUENCE [LARGE SCALE GENOMIC DNA]</scope>
    <source>
        <strain evidence="2 3">JEF-007</strain>
    </source>
</reference>
<proteinExistence type="predicted"/>
<evidence type="ECO:0000313" key="3">
    <source>
        <dbReference type="Proteomes" id="UP000235728"/>
    </source>
</evidence>
<dbReference type="EMBL" id="MRVG01000016">
    <property type="protein sequence ID" value="PMB63775.1"/>
    <property type="molecule type" value="Genomic_DNA"/>
</dbReference>
<feature type="region of interest" description="Disordered" evidence="1">
    <location>
        <begin position="173"/>
        <end position="211"/>
    </location>
</feature>
<feature type="compositionally biased region" description="Basic and acidic residues" evidence="1">
    <location>
        <begin position="62"/>
        <end position="74"/>
    </location>
</feature>
<feature type="compositionally biased region" description="Acidic residues" evidence="1">
    <location>
        <begin position="404"/>
        <end position="413"/>
    </location>
</feature>
<evidence type="ECO:0000256" key="1">
    <source>
        <dbReference type="SAM" id="MobiDB-lite"/>
    </source>
</evidence>